<evidence type="ECO:0000256" key="3">
    <source>
        <dbReference type="ARBA" id="ARBA00012551"/>
    </source>
</evidence>
<organism evidence="13 14">
    <name type="scientific">Flammeovirga aprica JL-4</name>
    <dbReference type="NCBI Taxonomy" id="694437"/>
    <lineage>
        <taxon>Bacteria</taxon>
        <taxon>Pseudomonadati</taxon>
        <taxon>Bacteroidota</taxon>
        <taxon>Cytophagia</taxon>
        <taxon>Cytophagales</taxon>
        <taxon>Flammeovirgaceae</taxon>
        <taxon>Flammeovirga</taxon>
    </lineage>
</organism>
<dbReference type="InterPro" id="IPR027417">
    <property type="entry name" value="P-loop_NTPase"/>
</dbReference>
<dbReference type="InterPro" id="IPR041677">
    <property type="entry name" value="DNA2/NAM7_AAA_11"/>
</dbReference>
<dbReference type="GO" id="GO:0016787">
    <property type="term" value="F:hydrolase activity"/>
    <property type="evidence" value="ECO:0007669"/>
    <property type="project" value="UniProtKB-KW"/>
</dbReference>
<evidence type="ECO:0000256" key="9">
    <source>
        <dbReference type="SAM" id="Coils"/>
    </source>
</evidence>
<keyword evidence="5" id="KW-0547">Nucleotide-binding</keyword>
<keyword evidence="4" id="KW-0963">Cytoplasm</keyword>
<dbReference type="AlphaFoldDB" id="A0A7X9RY62"/>
<keyword evidence="9" id="KW-0175">Coiled coil</keyword>
<feature type="domain" description="Helicase SMUBP-2/HCS1 1B" evidence="12">
    <location>
        <begin position="11"/>
        <end position="122"/>
    </location>
</feature>
<dbReference type="PANTHER" id="PTHR43788">
    <property type="entry name" value="DNA2/NAM7 HELICASE FAMILY MEMBER"/>
    <property type="match status" value="1"/>
</dbReference>
<keyword evidence="7" id="KW-0347">Helicase</keyword>
<feature type="coiled-coil region" evidence="9">
    <location>
        <begin position="7"/>
        <end position="34"/>
    </location>
</feature>
<evidence type="ECO:0000259" key="12">
    <source>
        <dbReference type="Pfam" id="PF21138"/>
    </source>
</evidence>
<evidence type="ECO:0000256" key="6">
    <source>
        <dbReference type="ARBA" id="ARBA00022801"/>
    </source>
</evidence>
<evidence type="ECO:0000313" key="14">
    <source>
        <dbReference type="Proteomes" id="UP000576082"/>
    </source>
</evidence>
<evidence type="ECO:0000256" key="1">
    <source>
        <dbReference type="ARBA" id="ARBA00004496"/>
    </source>
</evidence>
<dbReference type="GO" id="GO:0005694">
    <property type="term" value="C:chromosome"/>
    <property type="evidence" value="ECO:0007669"/>
    <property type="project" value="UniProtKB-ARBA"/>
</dbReference>
<dbReference type="SUPFAM" id="SSF52540">
    <property type="entry name" value="P-loop containing nucleoside triphosphate hydrolases"/>
    <property type="match status" value="1"/>
</dbReference>
<dbReference type="GO" id="GO:0043139">
    <property type="term" value="F:5'-3' DNA helicase activity"/>
    <property type="evidence" value="ECO:0007669"/>
    <property type="project" value="TreeGrafter"/>
</dbReference>
<keyword evidence="14" id="KW-1185">Reference proteome</keyword>
<evidence type="ECO:0000256" key="4">
    <source>
        <dbReference type="ARBA" id="ARBA00022490"/>
    </source>
</evidence>
<evidence type="ECO:0000256" key="5">
    <source>
        <dbReference type="ARBA" id="ARBA00022741"/>
    </source>
</evidence>
<evidence type="ECO:0000256" key="2">
    <source>
        <dbReference type="ARBA" id="ARBA00007913"/>
    </source>
</evidence>
<dbReference type="PANTHER" id="PTHR43788:SF8">
    <property type="entry name" value="DNA-BINDING PROTEIN SMUBP-2"/>
    <property type="match status" value="1"/>
</dbReference>
<dbReference type="CDD" id="cd18808">
    <property type="entry name" value="SF1_C_Upf1"/>
    <property type="match status" value="1"/>
</dbReference>
<evidence type="ECO:0000259" key="11">
    <source>
        <dbReference type="Pfam" id="PF13087"/>
    </source>
</evidence>
<dbReference type="InterPro" id="IPR047187">
    <property type="entry name" value="SF1_C_Upf1"/>
</dbReference>
<gene>
    <name evidence="13" type="ORF">HHU12_23220</name>
</gene>
<dbReference type="Proteomes" id="UP000576082">
    <property type="component" value="Unassembled WGS sequence"/>
</dbReference>
<dbReference type="GO" id="GO:0003723">
    <property type="term" value="F:RNA binding"/>
    <property type="evidence" value="ECO:0007669"/>
    <property type="project" value="InterPro"/>
</dbReference>
<dbReference type="Pfam" id="PF13086">
    <property type="entry name" value="AAA_11"/>
    <property type="match status" value="1"/>
</dbReference>
<comment type="subcellular location">
    <subcellularLocation>
        <location evidence="1">Cytoplasm</location>
    </subcellularLocation>
</comment>
<dbReference type="EMBL" id="JABANE010000079">
    <property type="protein sequence ID" value="NME70905.1"/>
    <property type="molecule type" value="Genomic_DNA"/>
</dbReference>
<dbReference type="EC" id="3.6.4.12" evidence="3"/>
<dbReference type="GO" id="GO:0005737">
    <property type="term" value="C:cytoplasm"/>
    <property type="evidence" value="ECO:0007669"/>
    <property type="project" value="UniProtKB-SubCell"/>
</dbReference>
<accession>A0A7X9RY62</accession>
<dbReference type="FunFam" id="3.40.50.300:FF:000326">
    <property type="entry name" value="P-loop containing nucleoside triphosphate hydrolase"/>
    <property type="match status" value="1"/>
</dbReference>
<evidence type="ECO:0000259" key="10">
    <source>
        <dbReference type="Pfam" id="PF13086"/>
    </source>
</evidence>
<dbReference type="Gene3D" id="2.40.30.270">
    <property type="match status" value="1"/>
</dbReference>
<sequence length="641" mass="73799">MNKDQIKEHFKKQLELLQLERKEDLEQYKKLMSDTSIEERRKRGICWHPVQLQKTSFDAGDRIIIEVTRNENHTESHVFQSGKSISLFSTAGKNEEHTENVKAVVNYVKKNTMTITLNADDAPDWINDGQLGIQLLFDESTYKEMERAITLCLNSEDPTLQKHKNIFFGEREAKFRSIYEYNIPYLNESQNKALMNVLSAEDVAIIHGPPGTGKTTTIIQCIIQNLKDTDQVLVCAPSNAAVDLLTEKLVEKKINVVRLGHPARITDTILQQTIDVKTTKHIRYKELKAVKQQESQYRNAAQKYKRNFGKEEREERRMLWGEANKLRKEIRELSDYIANDIIDKAQVIACTLVGSSTQVLRGKRFSTVYIDEAGQGLEAATWIPIQRADQIILAGDHQQLPPTIKSIKAAKEGLETTLFEQLITSKKVDVMLQEQYRMNEKIMNFSSEFFYKNSLIANENVKDHLIFEGDLPLEFVDTAGTGFHDFTDPESLSTSNLEEADIVQKHMTAYFTEIQQLKKFDEVQNIGVITPYKAQLKELKNTLYHLDFSENIKNKININTVDSFQGQERDIIYISLVRSNEEGTIGFLQNTKRMNVAMTRARKKLVVIGDSSTICRHKFYKKFVDYTQEIGAYRSAFELMY</sequence>
<dbReference type="InterPro" id="IPR050534">
    <property type="entry name" value="Coronavir_polyprotein_1ab"/>
</dbReference>
<evidence type="ECO:0000313" key="13">
    <source>
        <dbReference type="EMBL" id="NME70905.1"/>
    </source>
</evidence>
<feature type="domain" description="DNA2/NAM7 helicase-like C-terminal" evidence="11">
    <location>
        <begin position="414"/>
        <end position="611"/>
    </location>
</feature>
<dbReference type="InterPro" id="IPR048761">
    <property type="entry name" value="SMUBP-2_HCS1_1B"/>
</dbReference>
<keyword evidence="6" id="KW-0378">Hydrolase</keyword>
<dbReference type="Pfam" id="PF21138">
    <property type="entry name" value="SMUBP-2_HCS1_1B"/>
    <property type="match status" value="1"/>
</dbReference>
<reference evidence="13 14" key="1">
    <citation type="submission" date="2020-04" db="EMBL/GenBank/DDBJ databases">
        <title>Flammeovirga sp. SR4, a novel species isolated from seawater.</title>
        <authorList>
            <person name="Wang X."/>
        </authorList>
    </citation>
    <scope>NUCLEOTIDE SEQUENCE [LARGE SCALE GENOMIC DNA]</scope>
    <source>
        <strain evidence="13 14">ATCC 23126</strain>
    </source>
</reference>
<dbReference type="GO" id="GO:0005524">
    <property type="term" value="F:ATP binding"/>
    <property type="evidence" value="ECO:0007669"/>
    <property type="project" value="UniProtKB-KW"/>
</dbReference>
<dbReference type="Gene3D" id="3.40.50.300">
    <property type="entry name" value="P-loop containing nucleotide triphosphate hydrolases"/>
    <property type="match status" value="2"/>
</dbReference>
<dbReference type="Pfam" id="PF13087">
    <property type="entry name" value="AAA_12"/>
    <property type="match status" value="1"/>
</dbReference>
<name>A0A7X9RY62_9BACT</name>
<comment type="similarity">
    <text evidence="2">Belongs to the DNA2/NAM7 helicase family.</text>
</comment>
<evidence type="ECO:0000256" key="8">
    <source>
        <dbReference type="ARBA" id="ARBA00022840"/>
    </source>
</evidence>
<keyword evidence="8" id="KW-0067">ATP-binding</keyword>
<dbReference type="InterPro" id="IPR041679">
    <property type="entry name" value="DNA2/NAM7-like_C"/>
</dbReference>
<comment type="caution">
    <text evidence="13">The sequence shown here is derived from an EMBL/GenBank/DDBJ whole genome shotgun (WGS) entry which is preliminary data.</text>
</comment>
<protein>
    <recommendedName>
        <fullName evidence="3">DNA helicase</fullName>
        <ecNumber evidence="3">3.6.4.12</ecNumber>
    </recommendedName>
</protein>
<evidence type="ECO:0000256" key="7">
    <source>
        <dbReference type="ARBA" id="ARBA00022806"/>
    </source>
</evidence>
<dbReference type="RefSeq" id="WP_169659133.1">
    <property type="nucleotide sequence ID" value="NZ_JABANE010000079.1"/>
</dbReference>
<feature type="domain" description="DNA2/NAM7 helicase helicase" evidence="10">
    <location>
        <begin position="186"/>
        <end position="406"/>
    </location>
</feature>
<proteinExistence type="inferred from homology"/>